<dbReference type="InterPro" id="IPR043753">
    <property type="entry name" value="DUF5699"/>
</dbReference>
<keyword evidence="1" id="KW-0472">Membrane</keyword>
<keyword evidence="3" id="KW-1185">Reference proteome</keyword>
<protein>
    <submittedName>
        <fullName evidence="2">Succinate dehydrogenase</fullName>
    </submittedName>
</protein>
<organism evidence="2 3">
    <name type="scientific">Mediterraneibacter faecis</name>
    <dbReference type="NCBI Taxonomy" id="592978"/>
    <lineage>
        <taxon>Bacteria</taxon>
        <taxon>Bacillati</taxon>
        <taxon>Bacillota</taxon>
        <taxon>Clostridia</taxon>
        <taxon>Lachnospirales</taxon>
        <taxon>Lachnospiraceae</taxon>
        <taxon>Mediterraneibacter</taxon>
    </lineage>
</organism>
<evidence type="ECO:0000313" key="2">
    <source>
        <dbReference type="EMBL" id="MTR76310.1"/>
    </source>
</evidence>
<feature type="transmembrane region" description="Helical" evidence="1">
    <location>
        <begin position="20"/>
        <end position="40"/>
    </location>
</feature>
<dbReference type="Pfam" id="PF18956">
    <property type="entry name" value="DUF5699"/>
    <property type="match status" value="1"/>
</dbReference>
<feature type="transmembrane region" description="Helical" evidence="1">
    <location>
        <begin position="74"/>
        <end position="96"/>
    </location>
</feature>
<name>A0A844KET4_9FIRM</name>
<keyword evidence="1" id="KW-0812">Transmembrane</keyword>
<dbReference type="RefSeq" id="WP_155203988.1">
    <property type="nucleotide sequence ID" value="NZ_WNAF01000002.1"/>
</dbReference>
<evidence type="ECO:0000256" key="1">
    <source>
        <dbReference type="SAM" id="Phobius"/>
    </source>
</evidence>
<keyword evidence="1" id="KW-1133">Transmembrane helix</keyword>
<gene>
    <name evidence="2" type="ORF">GMD21_06430</name>
</gene>
<dbReference type="Proteomes" id="UP000448177">
    <property type="component" value="Unassembled WGS sequence"/>
</dbReference>
<evidence type="ECO:0000313" key="3">
    <source>
        <dbReference type="Proteomes" id="UP000448177"/>
    </source>
</evidence>
<dbReference type="AlphaFoldDB" id="A0A844KET4"/>
<comment type="caution">
    <text evidence="2">The sequence shown here is derived from an EMBL/GenBank/DDBJ whole genome shotgun (WGS) entry which is preliminary data.</text>
</comment>
<proteinExistence type="predicted"/>
<reference evidence="2 3" key="1">
    <citation type="journal article" date="2019" name="Nat. Med.">
        <title>A library of human gut bacterial isolates paired with longitudinal multiomics data enables mechanistic microbiome research.</title>
        <authorList>
            <person name="Poyet M."/>
            <person name="Groussin M."/>
            <person name="Gibbons S.M."/>
            <person name="Avila-Pacheco J."/>
            <person name="Jiang X."/>
            <person name="Kearney S.M."/>
            <person name="Perrotta A.R."/>
            <person name="Berdy B."/>
            <person name="Zhao S."/>
            <person name="Lieberman T.D."/>
            <person name="Swanson P.K."/>
            <person name="Smith M."/>
            <person name="Roesemann S."/>
            <person name="Alexander J.E."/>
            <person name="Rich S.A."/>
            <person name="Livny J."/>
            <person name="Vlamakis H."/>
            <person name="Clish C."/>
            <person name="Bullock K."/>
            <person name="Deik A."/>
            <person name="Scott J."/>
            <person name="Pierce K.A."/>
            <person name="Xavier R.J."/>
            <person name="Alm E.J."/>
        </authorList>
    </citation>
    <scope>NUCLEOTIDE SEQUENCE [LARGE SCALE GENOMIC DNA]</scope>
    <source>
        <strain evidence="2 3">BIOML-A1</strain>
    </source>
</reference>
<feature type="transmembrane region" description="Helical" evidence="1">
    <location>
        <begin position="47"/>
        <end position="68"/>
    </location>
</feature>
<sequence length="112" mass="11972">MQTVSGALEGGTERKILKCLLMIVTAPVILVLTLFVWLCTGLIYISGLVLGLLSTVIALLGVAVLITYSPQNGVILLVMAFLISPMGLPLAAIWLLGKVQSLKFAIQDWVYG</sequence>
<accession>A0A844KET4</accession>
<dbReference type="EMBL" id="WNAF01000002">
    <property type="protein sequence ID" value="MTR76310.1"/>
    <property type="molecule type" value="Genomic_DNA"/>
</dbReference>